<evidence type="ECO:0000259" key="9">
    <source>
        <dbReference type="Pfam" id="PF09835"/>
    </source>
</evidence>
<dbReference type="AlphaFoldDB" id="A0A1H3VPJ6"/>
<dbReference type="Pfam" id="PF00535">
    <property type="entry name" value="Glycos_transf_2"/>
    <property type="match status" value="1"/>
</dbReference>
<evidence type="ECO:0000256" key="5">
    <source>
        <dbReference type="ARBA" id="ARBA00023136"/>
    </source>
</evidence>
<protein>
    <submittedName>
        <fullName evidence="10">Predicted acyltransferase, LPLAT superfamily</fullName>
    </submittedName>
</protein>
<dbReference type="STRING" id="37625.SAMN05660420_00203"/>
<dbReference type="GO" id="GO:0005886">
    <property type="term" value="C:plasma membrane"/>
    <property type="evidence" value="ECO:0007669"/>
    <property type="project" value="UniProtKB-SubCell"/>
</dbReference>
<dbReference type="Gene3D" id="3.90.550.10">
    <property type="entry name" value="Spore Coat Polysaccharide Biosynthesis Protein SpsA, Chain A"/>
    <property type="match status" value="1"/>
</dbReference>
<dbReference type="GO" id="GO:0009247">
    <property type="term" value="P:glycolipid biosynthetic process"/>
    <property type="evidence" value="ECO:0007669"/>
    <property type="project" value="UniProtKB-ARBA"/>
</dbReference>
<feature type="transmembrane region" description="Helical" evidence="7">
    <location>
        <begin position="318"/>
        <end position="336"/>
    </location>
</feature>
<dbReference type="InterPro" id="IPR001173">
    <property type="entry name" value="Glyco_trans_2-like"/>
</dbReference>
<dbReference type="EMBL" id="FNQN01000001">
    <property type="protein sequence ID" value="SDZ76706.1"/>
    <property type="molecule type" value="Genomic_DNA"/>
</dbReference>
<proteinExistence type="predicted"/>
<dbReference type="InterPro" id="IPR004960">
    <property type="entry name" value="LipA_acyltrans"/>
</dbReference>
<keyword evidence="11" id="KW-1185">Reference proteome</keyword>
<feature type="transmembrane region" description="Helical" evidence="7">
    <location>
        <begin position="436"/>
        <end position="454"/>
    </location>
</feature>
<feature type="transmembrane region" description="Helical" evidence="7">
    <location>
        <begin position="276"/>
        <end position="306"/>
    </location>
</feature>
<comment type="subcellular location">
    <subcellularLocation>
        <location evidence="1">Cell inner membrane</location>
    </subcellularLocation>
</comment>
<dbReference type="SUPFAM" id="SSF53448">
    <property type="entry name" value="Nucleotide-diphospho-sugar transferases"/>
    <property type="match status" value="1"/>
</dbReference>
<evidence type="ECO:0000256" key="1">
    <source>
        <dbReference type="ARBA" id="ARBA00004533"/>
    </source>
</evidence>
<dbReference type="Pfam" id="PF03279">
    <property type="entry name" value="Lip_A_acyltrans"/>
    <property type="match status" value="1"/>
</dbReference>
<evidence type="ECO:0000256" key="3">
    <source>
        <dbReference type="ARBA" id="ARBA00022519"/>
    </source>
</evidence>
<dbReference type="Proteomes" id="UP000199409">
    <property type="component" value="Unassembled WGS sequence"/>
</dbReference>
<evidence type="ECO:0000313" key="11">
    <source>
        <dbReference type="Proteomes" id="UP000199409"/>
    </source>
</evidence>
<dbReference type="InterPro" id="IPR050256">
    <property type="entry name" value="Glycosyltransferase_2"/>
</dbReference>
<organism evidence="10 11">
    <name type="scientific">Desulfuromusa kysingii</name>
    <dbReference type="NCBI Taxonomy" id="37625"/>
    <lineage>
        <taxon>Bacteria</taxon>
        <taxon>Pseudomonadati</taxon>
        <taxon>Thermodesulfobacteriota</taxon>
        <taxon>Desulfuromonadia</taxon>
        <taxon>Desulfuromonadales</taxon>
        <taxon>Geopsychrobacteraceae</taxon>
        <taxon>Desulfuromusa</taxon>
    </lineage>
</organism>
<dbReference type="InterPro" id="IPR029044">
    <property type="entry name" value="Nucleotide-diphossugar_trans"/>
</dbReference>
<keyword evidence="3" id="KW-0997">Cell inner membrane</keyword>
<evidence type="ECO:0000256" key="4">
    <source>
        <dbReference type="ARBA" id="ARBA00022679"/>
    </source>
</evidence>
<dbReference type="PANTHER" id="PTHR48090">
    <property type="entry name" value="UNDECAPRENYL-PHOSPHATE 4-DEOXY-4-FORMAMIDO-L-ARABINOSE TRANSFERASE-RELATED"/>
    <property type="match status" value="1"/>
</dbReference>
<keyword evidence="5 7" id="KW-0472">Membrane</keyword>
<reference evidence="10 11" key="1">
    <citation type="submission" date="2016-10" db="EMBL/GenBank/DDBJ databases">
        <authorList>
            <person name="de Groot N.N."/>
        </authorList>
    </citation>
    <scope>NUCLEOTIDE SEQUENCE [LARGE SCALE GENOMIC DNA]</scope>
    <source>
        <strain evidence="10 11">DSM 7343</strain>
    </source>
</reference>
<dbReference type="CDD" id="cd07984">
    <property type="entry name" value="LPLAT_LABLAT-like"/>
    <property type="match status" value="1"/>
</dbReference>
<evidence type="ECO:0000256" key="6">
    <source>
        <dbReference type="ARBA" id="ARBA00023315"/>
    </source>
</evidence>
<dbReference type="GO" id="GO:0016746">
    <property type="term" value="F:acyltransferase activity"/>
    <property type="evidence" value="ECO:0007669"/>
    <property type="project" value="UniProtKB-KW"/>
</dbReference>
<keyword evidence="4 10" id="KW-0808">Transferase</keyword>
<dbReference type="RefSeq" id="WP_245706320.1">
    <property type="nucleotide sequence ID" value="NZ_FNQN01000001.1"/>
</dbReference>
<feature type="domain" description="Glycosyltransferase 2-like" evidence="8">
    <location>
        <begin position="12"/>
        <end position="152"/>
    </location>
</feature>
<feature type="transmembrane region" description="Helical" evidence="7">
    <location>
        <begin position="361"/>
        <end position="384"/>
    </location>
</feature>
<evidence type="ECO:0000256" key="2">
    <source>
        <dbReference type="ARBA" id="ARBA00022475"/>
    </source>
</evidence>
<evidence type="ECO:0000256" key="7">
    <source>
        <dbReference type="SAM" id="Phobius"/>
    </source>
</evidence>
<keyword evidence="6 10" id="KW-0012">Acyltransferase</keyword>
<evidence type="ECO:0000259" key="8">
    <source>
        <dbReference type="Pfam" id="PF00535"/>
    </source>
</evidence>
<accession>A0A1H3VPJ6</accession>
<gene>
    <name evidence="10" type="ORF">SAMN05660420_00203</name>
</gene>
<feature type="domain" description="DUF2062" evidence="9">
    <location>
        <begin position="264"/>
        <end position="390"/>
    </location>
</feature>
<keyword evidence="7" id="KW-1133">Transmembrane helix</keyword>
<dbReference type="PANTHER" id="PTHR48090:SF7">
    <property type="entry name" value="RFBJ PROTEIN"/>
    <property type="match status" value="1"/>
</dbReference>
<evidence type="ECO:0000313" key="10">
    <source>
        <dbReference type="EMBL" id="SDZ76706.1"/>
    </source>
</evidence>
<dbReference type="InterPro" id="IPR018639">
    <property type="entry name" value="DUF2062"/>
</dbReference>
<dbReference type="CDD" id="cd04179">
    <property type="entry name" value="DPM_DPG-synthase_like"/>
    <property type="match status" value="1"/>
</dbReference>
<dbReference type="Pfam" id="PF09835">
    <property type="entry name" value="DUF2062"/>
    <property type="match status" value="1"/>
</dbReference>
<sequence length="710" mass="79849">MAAPDERLNSFVVVPVYNHAETLRQVVEAVLQHHPLVLVVDDGSTDNGAANLTGLPVELLSHAQNLGKGAALCTAAEWGIKQGLTHMISIDADGQHDPADLPRFLAAVEKNRQALIVGHRDFAQQSIPGSSRFGRKFSNFWLRLQTGSQLKDSQSGFRAYPLFVFQQLNFWTRRYNFEIEILVRSAWAGVELQDVDISVYYPCGDERISHFRGFMDNWRLTLLNTHLTLRSIVPWPHRKVVETQRDGSEAIKTLSVIHPLRSIRKLLQENSSPKQLALAAGVGVLLGTLPLLFCHTIAILFVCGFFRLNKVAAISSSQLCMPPFVPALCIEAGYFFRNGSWLTEFSMQTLGYQAAQRLYEWLLGSLLLAPLLAVAVAGITFWLATAINRKDNMHATDKDSSRSERAARQEWTSRSIGSSWQHQFFYRMIRLGGRRAAYIPLYFVVFYYVLLLSVRKKCQFYLARRFPQAGAWGGFWNSYRMTLELGKVLVDRALVGILGPEQIHVELLGKAELLQVLAENKGVILVNAHVGCWQVAMSALGFMKTPVNLLMQREDGDIDRHYFEHAGIECPYRIIDPRGDLGGVLKMVEVLKRGEVLSVMGDRMLGEDRNGVDVEFMGGTVTVPFSAYKLASATGAPIVVLFSYKTAAARYELKLYKTIRVPPGLGRGSNVFQPYAREFAETLEVFCAEHPFQFFNFFDMWQNQPPDQNC</sequence>
<keyword evidence="2" id="KW-1003">Cell membrane</keyword>
<keyword evidence="7" id="KW-0812">Transmembrane</keyword>
<name>A0A1H3VPJ6_9BACT</name>